<accession>A0A445K679</accession>
<dbReference type="AlphaFoldDB" id="A0A445K679"/>
<dbReference type="Proteomes" id="UP000289340">
    <property type="component" value="Chromosome 6"/>
</dbReference>
<keyword evidence="2" id="KW-1185">Reference proteome</keyword>
<dbReference type="EMBL" id="QZWG01000006">
    <property type="protein sequence ID" value="RZC06325.1"/>
    <property type="molecule type" value="Genomic_DNA"/>
</dbReference>
<comment type="caution">
    <text evidence="1">The sequence shown here is derived from an EMBL/GenBank/DDBJ whole genome shotgun (WGS) entry which is preliminary data.</text>
</comment>
<reference evidence="1 2" key="1">
    <citation type="submission" date="2018-09" db="EMBL/GenBank/DDBJ databases">
        <title>A high-quality reference genome of wild soybean provides a powerful tool to mine soybean genomes.</title>
        <authorList>
            <person name="Xie M."/>
            <person name="Chung C.Y.L."/>
            <person name="Li M.-W."/>
            <person name="Wong F.-L."/>
            <person name="Chan T.-F."/>
            <person name="Lam H.-M."/>
        </authorList>
    </citation>
    <scope>NUCLEOTIDE SEQUENCE [LARGE SCALE GENOMIC DNA]</scope>
    <source>
        <strain evidence="2">cv. W05</strain>
        <tissue evidence="1">Hypocotyl of etiolated seedlings</tissue>
    </source>
</reference>
<protein>
    <submittedName>
        <fullName evidence="1">Uncharacterized protein</fullName>
    </submittedName>
</protein>
<evidence type="ECO:0000313" key="1">
    <source>
        <dbReference type="EMBL" id="RZC06325.1"/>
    </source>
</evidence>
<name>A0A445K679_GLYSO</name>
<dbReference type="SUPFAM" id="SSF54928">
    <property type="entry name" value="RNA-binding domain, RBD"/>
    <property type="match status" value="1"/>
</dbReference>
<dbReference type="InterPro" id="IPR035979">
    <property type="entry name" value="RBD_domain_sf"/>
</dbReference>
<sequence length="84" mass="9758">MIFFLFSQPFCCSFIPWFGFLHFDLVLNSISKPHAFFISLNSFGILGFLIDCERLMTLCIGNLDSRVTEKDVEDEFHVFGVIRK</sequence>
<dbReference type="GO" id="GO:0003676">
    <property type="term" value="F:nucleic acid binding"/>
    <property type="evidence" value="ECO:0007669"/>
    <property type="project" value="InterPro"/>
</dbReference>
<evidence type="ECO:0000313" key="2">
    <source>
        <dbReference type="Proteomes" id="UP000289340"/>
    </source>
</evidence>
<organism evidence="1 2">
    <name type="scientific">Glycine soja</name>
    <name type="common">Wild soybean</name>
    <dbReference type="NCBI Taxonomy" id="3848"/>
    <lineage>
        <taxon>Eukaryota</taxon>
        <taxon>Viridiplantae</taxon>
        <taxon>Streptophyta</taxon>
        <taxon>Embryophyta</taxon>
        <taxon>Tracheophyta</taxon>
        <taxon>Spermatophyta</taxon>
        <taxon>Magnoliopsida</taxon>
        <taxon>eudicotyledons</taxon>
        <taxon>Gunneridae</taxon>
        <taxon>Pentapetalae</taxon>
        <taxon>rosids</taxon>
        <taxon>fabids</taxon>
        <taxon>Fabales</taxon>
        <taxon>Fabaceae</taxon>
        <taxon>Papilionoideae</taxon>
        <taxon>50 kb inversion clade</taxon>
        <taxon>NPAAA clade</taxon>
        <taxon>indigoferoid/millettioid clade</taxon>
        <taxon>Phaseoleae</taxon>
        <taxon>Glycine</taxon>
        <taxon>Glycine subgen. Soja</taxon>
    </lineage>
</organism>
<gene>
    <name evidence="1" type="ORF">D0Y65_014045</name>
</gene>
<proteinExistence type="predicted"/>